<name>A0A7W5JWM6_9ACTN</name>
<keyword evidence="4 8" id="KW-0406">Ion transport</keyword>
<evidence type="ECO:0000256" key="5">
    <source>
        <dbReference type="ARBA" id="ARBA00023136"/>
    </source>
</evidence>
<dbReference type="GO" id="GO:0045259">
    <property type="term" value="C:proton-transporting ATP synthase complex"/>
    <property type="evidence" value="ECO:0007669"/>
    <property type="project" value="UniProtKB-KW"/>
</dbReference>
<dbReference type="EMBL" id="JACHZG010000001">
    <property type="protein sequence ID" value="MBB3327446.1"/>
    <property type="molecule type" value="Genomic_DNA"/>
</dbReference>
<dbReference type="HAMAP" id="MF_01416">
    <property type="entry name" value="ATP_synth_delta_bact"/>
    <property type="match status" value="1"/>
</dbReference>
<comment type="function">
    <text evidence="8">This protein is part of the stalk that links CF(0) to CF(1). It either transmits conformational changes from CF(0) to CF(1) or is implicated in proton conduction.</text>
</comment>
<dbReference type="InterPro" id="IPR000711">
    <property type="entry name" value="ATPase_OSCP/dsu"/>
</dbReference>
<keyword evidence="2 8" id="KW-0813">Transport</keyword>
<dbReference type="GO" id="GO:0046933">
    <property type="term" value="F:proton-transporting ATP synthase activity, rotational mechanism"/>
    <property type="evidence" value="ECO:0007669"/>
    <property type="project" value="UniProtKB-UniRule"/>
</dbReference>
<comment type="subcellular location">
    <subcellularLocation>
        <location evidence="8">Cell membrane</location>
        <topology evidence="8">Peripheral membrane protein</topology>
    </subcellularLocation>
    <subcellularLocation>
        <location evidence="1">Membrane</location>
    </subcellularLocation>
</comment>
<dbReference type="PROSITE" id="PS00389">
    <property type="entry name" value="ATPASE_DELTA"/>
    <property type="match status" value="1"/>
</dbReference>
<evidence type="ECO:0000313" key="10">
    <source>
        <dbReference type="Proteomes" id="UP000565572"/>
    </source>
</evidence>
<keyword evidence="3 8" id="KW-0375">Hydrogen ion transport</keyword>
<sequence length="268" mass="28562">MSDTQLHALDGVFDDHAGRAQEGTDTLASDLFAVVDALSSSVALRRAVTDPGAEPERRQALVHAVLDGKVSGTALGVVVDAAGLRWSSGQTFVAALERQAVRAQLLAADRSGALDETEDELFRFARLVESDPELRNALSDRAMPLSARQDLVGDLLSGRAGAATVALARRAVVARERTFAHSIEGYVDLAAAQKNRVVATVRVARPLDDDQRRRLQAALARQVGRDLVLQEVVDPDVLGGVRVELGDEVVEGTVAGRLDEAQRLFGTA</sequence>
<evidence type="ECO:0000256" key="1">
    <source>
        <dbReference type="ARBA" id="ARBA00004370"/>
    </source>
</evidence>
<comment type="caution">
    <text evidence="9">The sequence shown here is derived from an EMBL/GenBank/DDBJ whole genome shotgun (WGS) entry which is preliminary data.</text>
</comment>
<dbReference type="Proteomes" id="UP000565572">
    <property type="component" value="Unassembled WGS sequence"/>
</dbReference>
<evidence type="ECO:0000256" key="8">
    <source>
        <dbReference type="HAMAP-Rule" id="MF_01416"/>
    </source>
</evidence>
<evidence type="ECO:0000256" key="4">
    <source>
        <dbReference type="ARBA" id="ARBA00023065"/>
    </source>
</evidence>
<keyword evidence="10" id="KW-1185">Reference proteome</keyword>
<keyword evidence="5 8" id="KW-0472">Membrane</keyword>
<gene>
    <name evidence="8" type="primary">atpH</name>
    <name evidence="9" type="ORF">FHX39_002390</name>
</gene>
<protein>
    <recommendedName>
        <fullName evidence="8">ATP synthase subunit delta</fullName>
    </recommendedName>
    <alternativeName>
        <fullName evidence="8">ATP synthase F(1) sector subunit delta</fullName>
    </alternativeName>
    <alternativeName>
        <fullName evidence="8">F-type ATPase subunit delta</fullName>
        <shortName evidence="8">F-ATPase subunit delta</shortName>
    </alternativeName>
</protein>
<comment type="function">
    <text evidence="8">F(1)F(0) ATP synthase produces ATP from ADP in the presence of a proton or sodium gradient. F-type ATPases consist of two structural domains, F(1) containing the extramembraneous catalytic core and F(0) containing the membrane proton channel, linked together by a central stalk and a peripheral stalk. During catalysis, ATP synthesis in the catalytic domain of F(1) is coupled via a rotary mechanism of the central stalk subunits to proton translocation.</text>
</comment>
<dbReference type="NCBIfam" id="NF009967">
    <property type="entry name" value="PRK13430.1"/>
    <property type="match status" value="1"/>
</dbReference>
<dbReference type="GO" id="GO:0005886">
    <property type="term" value="C:plasma membrane"/>
    <property type="evidence" value="ECO:0007669"/>
    <property type="project" value="UniProtKB-SubCell"/>
</dbReference>
<keyword evidence="6 8" id="KW-0139">CF(1)</keyword>
<dbReference type="Pfam" id="PF00213">
    <property type="entry name" value="OSCP"/>
    <property type="match status" value="1"/>
</dbReference>
<dbReference type="PRINTS" id="PR00125">
    <property type="entry name" value="ATPASEDELTA"/>
</dbReference>
<dbReference type="InterPro" id="IPR020781">
    <property type="entry name" value="ATPase_OSCP/d_CS"/>
</dbReference>
<keyword evidence="7 8" id="KW-0066">ATP synthesis</keyword>
<proteinExistence type="inferred from homology"/>
<dbReference type="PANTHER" id="PTHR11910">
    <property type="entry name" value="ATP SYNTHASE DELTA CHAIN"/>
    <property type="match status" value="1"/>
</dbReference>
<evidence type="ECO:0000256" key="2">
    <source>
        <dbReference type="ARBA" id="ARBA00022448"/>
    </source>
</evidence>
<reference evidence="9 10" key="1">
    <citation type="submission" date="2020-08" db="EMBL/GenBank/DDBJ databases">
        <title>Sequencing the genomes of 1000 actinobacteria strains.</title>
        <authorList>
            <person name="Klenk H.-P."/>
        </authorList>
    </citation>
    <scope>NUCLEOTIDE SEQUENCE [LARGE SCALE GENOMIC DNA]</scope>
    <source>
        <strain evidence="9 10">DSM 11053</strain>
    </source>
</reference>
<evidence type="ECO:0000256" key="7">
    <source>
        <dbReference type="ARBA" id="ARBA00023310"/>
    </source>
</evidence>
<organism evidence="9 10">
    <name type="scientific">Microlunatus antarcticus</name>
    <dbReference type="NCBI Taxonomy" id="53388"/>
    <lineage>
        <taxon>Bacteria</taxon>
        <taxon>Bacillati</taxon>
        <taxon>Actinomycetota</taxon>
        <taxon>Actinomycetes</taxon>
        <taxon>Propionibacteriales</taxon>
        <taxon>Propionibacteriaceae</taxon>
        <taxon>Microlunatus</taxon>
    </lineage>
</organism>
<comment type="similarity">
    <text evidence="8">Belongs to the ATPase delta chain family.</text>
</comment>
<evidence type="ECO:0000256" key="3">
    <source>
        <dbReference type="ARBA" id="ARBA00022781"/>
    </source>
</evidence>
<accession>A0A7W5JWM6</accession>
<evidence type="ECO:0000313" key="9">
    <source>
        <dbReference type="EMBL" id="MBB3327446.1"/>
    </source>
</evidence>
<keyword evidence="8" id="KW-1003">Cell membrane</keyword>
<evidence type="ECO:0000256" key="6">
    <source>
        <dbReference type="ARBA" id="ARBA00023196"/>
    </source>
</evidence>
<dbReference type="RefSeq" id="WP_183338679.1">
    <property type="nucleotide sequence ID" value="NZ_JACHZG010000001.1"/>
</dbReference>
<dbReference type="AlphaFoldDB" id="A0A7W5JWM6"/>